<name>A0ABV3G0M1_9NOCA</name>
<dbReference type="InterPro" id="IPR002645">
    <property type="entry name" value="STAS_dom"/>
</dbReference>
<dbReference type="PANTHER" id="PTHR33495">
    <property type="entry name" value="ANTI-SIGMA FACTOR ANTAGONIST TM_1081-RELATED-RELATED"/>
    <property type="match status" value="1"/>
</dbReference>
<protein>
    <submittedName>
        <fullName evidence="2">STAS domain-containing protein</fullName>
    </submittedName>
</protein>
<gene>
    <name evidence="2" type="ORF">AB0I48_26595</name>
</gene>
<evidence type="ECO:0000313" key="3">
    <source>
        <dbReference type="Proteomes" id="UP001551695"/>
    </source>
</evidence>
<dbReference type="PANTHER" id="PTHR33495:SF2">
    <property type="entry name" value="ANTI-SIGMA FACTOR ANTAGONIST TM_1081-RELATED"/>
    <property type="match status" value="1"/>
</dbReference>
<feature type="domain" description="STAS" evidence="1">
    <location>
        <begin position="9"/>
        <end position="72"/>
    </location>
</feature>
<dbReference type="RefSeq" id="WP_232839926.1">
    <property type="nucleotide sequence ID" value="NZ_JBEXKW010000006.1"/>
</dbReference>
<keyword evidence="3" id="KW-1185">Reference proteome</keyword>
<proteinExistence type="predicted"/>
<dbReference type="PROSITE" id="PS50801">
    <property type="entry name" value="STAS"/>
    <property type="match status" value="1"/>
</dbReference>
<evidence type="ECO:0000259" key="1">
    <source>
        <dbReference type="PROSITE" id="PS50801"/>
    </source>
</evidence>
<sequence length="116" mass="12134">MNERRSAILRVDRRSRGAAVIVVVDGEVDLASAPLLKAGLAQARQEDPDVLVVDLSEVGFFGSAGLSLLAEASELDPRHALRVVATGGPLRAIQLAAMDQILDVFATVEAALGSSE</sequence>
<dbReference type="InterPro" id="IPR036513">
    <property type="entry name" value="STAS_dom_sf"/>
</dbReference>
<reference evidence="2 3" key="1">
    <citation type="submission" date="2024-06" db="EMBL/GenBank/DDBJ databases">
        <title>The Natural Products Discovery Center: Release of the First 8490 Sequenced Strains for Exploring Actinobacteria Biosynthetic Diversity.</title>
        <authorList>
            <person name="Kalkreuter E."/>
            <person name="Kautsar S.A."/>
            <person name="Yang D."/>
            <person name="Bader C.D."/>
            <person name="Teijaro C.N."/>
            <person name="Fluegel L."/>
            <person name="Davis C.M."/>
            <person name="Simpson J.R."/>
            <person name="Lauterbach L."/>
            <person name="Steele A.D."/>
            <person name="Gui C."/>
            <person name="Meng S."/>
            <person name="Li G."/>
            <person name="Viehrig K."/>
            <person name="Ye F."/>
            <person name="Su P."/>
            <person name="Kiefer A.F."/>
            <person name="Nichols A."/>
            <person name="Cepeda A.J."/>
            <person name="Yan W."/>
            <person name="Fan B."/>
            <person name="Jiang Y."/>
            <person name="Adhikari A."/>
            <person name="Zheng C.-J."/>
            <person name="Schuster L."/>
            <person name="Cowan T.M."/>
            <person name="Smanski M.J."/>
            <person name="Chevrette M.G."/>
            <person name="De Carvalho L.P.S."/>
            <person name="Shen B."/>
        </authorList>
    </citation>
    <scope>NUCLEOTIDE SEQUENCE [LARGE SCALE GENOMIC DNA]</scope>
    <source>
        <strain evidence="2 3">NPDC050403</strain>
    </source>
</reference>
<evidence type="ECO:0000313" key="2">
    <source>
        <dbReference type="EMBL" id="MEV0711138.1"/>
    </source>
</evidence>
<dbReference type="SUPFAM" id="SSF52091">
    <property type="entry name" value="SpoIIaa-like"/>
    <property type="match status" value="1"/>
</dbReference>
<comment type="caution">
    <text evidence="2">The sequence shown here is derived from an EMBL/GenBank/DDBJ whole genome shotgun (WGS) entry which is preliminary data.</text>
</comment>
<dbReference type="CDD" id="cd07043">
    <property type="entry name" value="STAS_anti-anti-sigma_factors"/>
    <property type="match status" value="1"/>
</dbReference>
<accession>A0ABV3G0M1</accession>
<dbReference type="Gene3D" id="3.30.750.24">
    <property type="entry name" value="STAS domain"/>
    <property type="match status" value="1"/>
</dbReference>
<dbReference type="Pfam" id="PF01740">
    <property type="entry name" value="STAS"/>
    <property type="match status" value="1"/>
</dbReference>
<organism evidence="2 3">
    <name type="scientific">Nocardia aurea</name>
    <dbReference type="NCBI Taxonomy" id="2144174"/>
    <lineage>
        <taxon>Bacteria</taxon>
        <taxon>Bacillati</taxon>
        <taxon>Actinomycetota</taxon>
        <taxon>Actinomycetes</taxon>
        <taxon>Mycobacteriales</taxon>
        <taxon>Nocardiaceae</taxon>
        <taxon>Nocardia</taxon>
    </lineage>
</organism>
<dbReference type="Proteomes" id="UP001551695">
    <property type="component" value="Unassembled WGS sequence"/>
</dbReference>
<dbReference type="EMBL" id="JBFAKC010000013">
    <property type="protein sequence ID" value="MEV0711138.1"/>
    <property type="molecule type" value="Genomic_DNA"/>
</dbReference>